<evidence type="ECO:0000256" key="4">
    <source>
        <dbReference type="SAM" id="MobiDB-lite"/>
    </source>
</evidence>
<dbReference type="SMART" id="SM00060">
    <property type="entry name" value="FN3"/>
    <property type="match status" value="2"/>
</dbReference>
<organism evidence="8 9">
    <name type="scientific">Desmophyllum pertusum</name>
    <dbReference type="NCBI Taxonomy" id="174260"/>
    <lineage>
        <taxon>Eukaryota</taxon>
        <taxon>Metazoa</taxon>
        <taxon>Cnidaria</taxon>
        <taxon>Anthozoa</taxon>
        <taxon>Hexacorallia</taxon>
        <taxon>Scleractinia</taxon>
        <taxon>Caryophylliina</taxon>
        <taxon>Caryophylliidae</taxon>
        <taxon>Desmophyllum</taxon>
    </lineage>
</organism>
<dbReference type="EMBL" id="MU827315">
    <property type="protein sequence ID" value="KAJ7358800.1"/>
    <property type="molecule type" value="Genomic_DNA"/>
</dbReference>
<dbReference type="PANTHER" id="PTHR13817">
    <property type="entry name" value="TITIN"/>
    <property type="match status" value="1"/>
</dbReference>
<evidence type="ECO:0000259" key="7">
    <source>
        <dbReference type="PROSITE" id="PS50853"/>
    </source>
</evidence>
<dbReference type="PANTHER" id="PTHR13817:SF73">
    <property type="entry name" value="FIBRONECTIN TYPE-III DOMAIN-CONTAINING PROTEIN"/>
    <property type="match status" value="1"/>
</dbReference>
<feature type="region of interest" description="Disordered" evidence="4">
    <location>
        <begin position="348"/>
        <end position="375"/>
    </location>
</feature>
<dbReference type="InterPro" id="IPR007110">
    <property type="entry name" value="Ig-like_dom"/>
</dbReference>
<dbReference type="SMART" id="SM00409">
    <property type="entry name" value="IG"/>
    <property type="match status" value="1"/>
</dbReference>
<keyword evidence="2" id="KW-1015">Disulfide bond</keyword>
<dbReference type="Gene3D" id="2.60.40.10">
    <property type="entry name" value="Immunoglobulins"/>
    <property type="match status" value="3"/>
</dbReference>
<feature type="transmembrane region" description="Helical" evidence="5">
    <location>
        <begin position="311"/>
        <end position="335"/>
    </location>
</feature>
<protein>
    <submittedName>
        <fullName evidence="8">Protein sidekick-1</fullName>
    </submittedName>
</protein>
<dbReference type="InterPro" id="IPR013098">
    <property type="entry name" value="Ig_I-set"/>
</dbReference>
<dbReference type="FunFam" id="2.60.40.10:FF:000032">
    <property type="entry name" value="palladin isoform X1"/>
    <property type="match status" value="1"/>
</dbReference>
<proteinExistence type="predicted"/>
<keyword evidence="1" id="KW-0677">Repeat</keyword>
<dbReference type="PROSITE" id="PS50835">
    <property type="entry name" value="IG_LIKE"/>
    <property type="match status" value="1"/>
</dbReference>
<evidence type="ECO:0000256" key="2">
    <source>
        <dbReference type="ARBA" id="ARBA00023157"/>
    </source>
</evidence>
<dbReference type="InterPro" id="IPR036116">
    <property type="entry name" value="FN3_sf"/>
</dbReference>
<dbReference type="Pfam" id="PF07679">
    <property type="entry name" value="I-set"/>
    <property type="match status" value="1"/>
</dbReference>
<dbReference type="CDD" id="cd00063">
    <property type="entry name" value="FN3"/>
    <property type="match status" value="2"/>
</dbReference>
<evidence type="ECO:0000259" key="6">
    <source>
        <dbReference type="PROSITE" id="PS50835"/>
    </source>
</evidence>
<comment type="caution">
    <text evidence="8">The sequence shown here is derived from an EMBL/GenBank/DDBJ whole genome shotgun (WGS) entry which is preliminary data.</text>
</comment>
<dbReference type="OrthoDB" id="5979503at2759"/>
<evidence type="ECO:0000313" key="8">
    <source>
        <dbReference type="EMBL" id="KAJ7358800.1"/>
    </source>
</evidence>
<dbReference type="Pfam" id="PF00041">
    <property type="entry name" value="fn3"/>
    <property type="match status" value="2"/>
</dbReference>
<gene>
    <name evidence="8" type="primary">SDK1_7</name>
    <name evidence="8" type="ORF">OS493_021581</name>
</gene>
<dbReference type="InterPro" id="IPR013783">
    <property type="entry name" value="Ig-like_fold"/>
</dbReference>
<dbReference type="SMART" id="SM00408">
    <property type="entry name" value="IGc2"/>
    <property type="match status" value="1"/>
</dbReference>
<dbReference type="Proteomes" id="UP001163046">
    <property type="component" value="Unassembled WGS sequence"/>
</dbReference>
<dbReference type="PROSITE" id="PS50853">
    <property type="entry name" value="FN3"/>
    <property type="match status" value="2"/>
</dbReference>
<evidence type="ECO:0000256" key="5">
    <source>
        <dbReference type="SAM" id="Phobius"/>
    </source>
</evidence>
<sequence length="430" mass="47720">MVNRLLLFSFLEPSIGPKNVSSFKLNETAFNISWAPLRREESYGKVTFYNVNLEEVLSGGKCQKRSSPVNTVNTTATFIVLYELLLCSYYQVSVQAYTAVGPGPYSQPSEFETSKPGTPWGLKATNPGTTQVTLEWKEPELNTKEGLSYIVKYFGTKSYNTSFHDDGVKLADKSTTYTVKDLVPGSLYRFEVYGRSSVCGDGIPARLEKDVNTEMADHKPVIKDLPERTIVAAGALAILSCKVIEDPEISVTWSKDGNTSIPRAQFENDGRILAIKDVLPRDSGVYECKASNKFGESRTATILIVADVHDIFIASVIALSCIVFVLVVVIGVLIWRLRRTVANNRTTTSGKAFTDDVGQPDSPRDQHVSEPGSYMELHPRPLQEQLPAAPHYQALQGKNKAPEYYNVGFNKENKEKEDTEIYDEIGNARC</sequence>
<keyword evidence="5" id="KW-0472">Membrane</keyword>
<feature type="domain" description="Ig-like" evidence="6">
    <location>
        <begin position="220"/>
        <end position="301"/>
    </location>
</feature>
<dbReference type="InterPro" id="IPR050964">
    <property type="entry name" value="Striated_Muscle_Regulatory"/>
</dbReference>
<evidence type="ECO:0000256" key="3">
    <source>
        <dbReference type="ARBA" id="ARBA00023319"/>
    </source>
</evidence>
<dbReference type="SUPFAM" id="SSF49265">
    <property type="entry name" value="Fibronectin type III"/>
    <property type="match status" value="2"/>
</dbReference>
<reference evidence="8" key="1">
    <citation type="submission" date="2023-01" db="EMBL/GenBank/DDBJ databases">
        <title>Genome assembly of the deep-sea coral Lophelia pertusa.</title>
        <authorList>
            <person name="Herrera S."/>
            <person name="Cordes E."/>
        </authorList>
    </citation>
    <scope>NUCLEOTIDE SEQUENCE</scope>
    <source>
        <strain evidence="8">USNM1676648</strain>
        <tissue evidence="8">Polyp</tissue>
    </source>
</reference>
<evidence type="ECO:0000256" key="1">
    <source>
        <dbReference type="ARBA" id="ARBA00022737"/>
    </source>
</evidence>
<feature type="domain" description="Fibronectin type-III" evidence="7">
    <location>
        <begin position="16"/>
        <end position="116"/>
    </location>
</feature>
<keyword evidence="3" id="KW-0393">Immunoglobulin domain</keyword>
<name>A0A9X0CLZ1_9CNID</name>
<evidence type="ECO:0000313" key="9">
    <source>
        <dbReference type="Proteomes" id="UP001163046"/>
    </source>
</evidence>
<dbReference type="InterPro" id="IPR003961">
    <property type="entry name" value="FN3_dom"/>
</dbReference>
<dbReference type="InterPro" id="IPR003598">
    <property type="entry name" value="Ig_sub2"/>
</dbReference>
<keyword evidence="5" id="KW-1133">Transmembrane helix</keyword>
<keyword evidence="9" id="KW-1185">Reference proteome</keyword>
<dbReference type="AlphaFoldDB" id="A0A9X0CLZ1"/>
<dbReference type="SUPFAM" id="SSF48726">
    <property type="entry name" value="Immunoglobulin"/>
    <property type="match status" value="1"/>
</dbReference>
<dbReference type="CDD" id="cd00096">
    <property type="entry name" value="Ig"/>
    <property type="match status" value="1"/>
</dbReference>
<dbReference type="InterPro" id="IPR003599">
    <property type="entry name" value="Ig_sub"/>
</dbReference>
<feature type="domain" description="Fibronectin type-III" evidence="7">
    <location>
        <begin position="118"/>
        <end position="216"/>
    </location>
</feature>
<accession>A0A9X0CLZ1</accession>
<keyword evidence="5" id="KW-0812">Transmembrane</keyword>
<dbReference type="InterPro" id="IPR036179">
    <property type="entry name" value="Ig-like_dom_sf"/>
</dbReference>